<dbReference type="AlphaFoldDB" id="E0VSW4"/>
<keyword evidence="4 6" id="KW-0472">Membrane</keyword>
<keyword evidence="3 6" id="KW-1133">Transmembrane helix</keyword>
<dbReference type="EMBL" id="AAZO01005186">
    <property type="status" value="NOT_ANNOTATED_CDS"/>
    <property type="molecule type" value="Genomic_DNA"/>
</dbReference>
<dbReference type="EMBL" id="DS235758">
    <property type="protein sequence ID" value="EEB16470.1"/>
    <property type="molecule type" value="Genomic_DNA"/>
</dbReference>
<reference evidence="8" key="3">
    <citation type="submission" date="2020-05" db="UniProtKB">
        <authorList>
            <consortium name="EnsemblMetazoa"/>
        </authorList>
    </citation>
    <scope>IDENTIFICATION</scope>
    <source>
        <strain evidence="8">USDA</strain>
    </source>
</reference>
<dbReference type="PANTHER" id="PTHR23507">
    <property type="entry name" value="ZGC:174356"/>
    <property type="match status" value="1"/>
</dbReference>
<dbReference type="InterPro" id="IPR036259">
    <property type="entry name" value="MFS_trans_sf"/>
</dbReference>
<feature type="transmembrane region" description="Helical" evidence="6">
    <location>
        <begin position="103"/>
        <end position="126"/>
    </location>
</feature>
<feature type="transmembrane region" description="Helical" evidence="6">
    <location>
        <begin position="429"/>
        <end position="451"/>
    </location>
</feature>
<dbReference type="GO" id="GO:0016020">
    <property type="term" value="C:membrane"/>
    <property type="evidence" value="ECO:0007669"/>
    <property type="project" value="UniProtKB-SubCell"/>
</dbReference>
<feature type="transmembrane region" description="Helical" evidence="6">
    <location>
        <begin position="235"/>
        <end position="259"/>
    </location>
</feature>
<dbReference type="HOGENOM" id="CLU_028365_1_1_1"/>
<name>E0VSW4_PEDHC</name>
<gene>
    <name evidence="8" type="primary">8234588</name>
    <name evidence="7" type="ORF">Phum_PHUM424170</name>
</gene>
<dbReference type="STRING" id="121224.E0VSW4"/>
<dbReference type="PANTHER" id="PTHR23507:SF39">
    <property type="entry name" value="GH23453P-RELATED"/>
    <property type="match status" value="1"/>
</dbReference>
<dbReference type="Gene3D" id="1.20.1250.20">
    <property type="entry name" value="MFS general substrate transporter like domains"/>
    <property type="match status" value="1"/>
</dbReference>
<evidence type="ECO:0000256" key="1">
    <source>
        <dbReference type="ARBA" id="ARBA00004141"/>
    </source>
</evidence>
<feature type="transmembrane region" description="Helical" evidence="6">
    <location>
        <begin position="207"/>
        <end position="229"/>
    </location>
</feature>
<dbReference type="InParanoid" id="E0VSW4"/>
<dbReference type="CTD" id="8234588"/>
<keyword evidence="9" id="KW-1185">Reference proteome</keyword>
<sequence length="479" mass="53361">MERLESDTDTRLSNSNHKINETRDERSNELEVVSNTVKDKTKCFITIEPFIFFIFIAENITGIMMTNYVMLKTCENHFHFNQSVCKSINNTNSSNVEALVQPYASAILTGMTSFSTFIPAVTSLFLGPWSDINGRKLLLVVPALGKLCFALKNFLLVIFSIIPNLHPMVTLLTIIPVALTGGFVNLMAASFSYICDTSTEAQRSLRICIFEAVICLSSIAGILLSPLIVKISKGNGYVIVFGLSAVINLIAAVCGYFFIAETVKPNNDDENKITNLFDLKLLKEIYWACFKKKENFNRTIVFLVVASLSFTISVLEGESNVKYLFTRIKFNWTILDYSEWVSASETLNLIGLLLGSFIFMKYLKINDVFIAILAYVTLALSDLFITFIPSNASKLLYYVGLIKIFGGLCGPAGRALISKYVPEKDIGKVFSLTTTSECVLPVAIAPLYTILYNYTLLSFPSAIFFLSISIYVTIIIIYA</sequence>
<organism>
    <name type="scientific">Pediculus humanus subsp. corporis</name>
    <name type="common">Body louse</name>
    <dbReference type="NCBI Taxonomy" id="121224"/>
    <lineage>
        <taxon>Eukaryota</taxon>
        <taxon>Metazoa</taxon>
        <taxon>Ecdysozoa</taxon>
        <taxon>Arthropoda</taxon>
        <taxon>Hexapoda</taxon>
        <taxon>Insecta</taxon>
        <taxon>Pterygota</taxon>
        <taxon>Neoptera</taxon>
        <taxon>Paraneoptera</taxon>
        <taxon>Psocodea</taxon>
        <taxon>Troctomorpha</taxon>
        <taxon>Phthiraptera</taxon>
        <taxon>Anoplura</taxon>
        <taxon>Pediculidae</taxon>
        <taxon>Pediculus</taxon>
    </lineage>
</organism>
<keyword evidence="2 6" id="KW-0812">Transmembrane</keyword>
<dbReference type="VEuPathDB" id="VectorBase:PHUM424170"/>
<reference evidence="7" key="1">
    <citation type="submission" date="2007-04" db="EMBL/GenBank/DDBJ databases">
        <title>Annotation of Pediculus humanus corporis strain USDA.</title>
        <authorList>
            <person name="Kirkness E."/>
            <person name="Hannick L."/>
            <person name="Hass B."/>
            <person name="Bruggner R."/>
            <person name="Lawson D."/>
            <person name="Bidwell S."/>
            <person name="Joardar V."/>
            <person name="Caler E."/>
            <person name="Walenz B."/>
            <person name="Inman J."/>
            <person name="Schobel S."/>
            <person name="Galinsky K."/>
            <person name="Amedeo P."/>
            <person name="Strausberg R."/>
        </authorList>
    </citation>
    <scope>NUCLEOTIDE SEQUENCE</scope>
    <source>
        <strain evidence="7">USDA</strain>
    </source>
</reference>
<dbReference type="GeneID" id="8234588"/>
<dbReference type="OrthoDB" id="430300at2759"/>
<dbReference type="EnsemblMetazoa" id="PHUM424170-RA">
    <property type="protein sequence ID" value="PHUM424170-PA"/>
    <property type="gene ID" value="PHUM424170"/>
</dbReference>
<evidence type="ECO:0000256" key="2">
    <source>
        <dbReference type="ARBA" id="ARBA00022692"/>
    </source>
</evidence>
<feature type="region of interest" description="Disordered" evidence="5">
    <location>
        <begin position="1"/>
        <end position="28"/>
    </location>
</feature>
<accession>E0VSW4</accession>
<feature type="transmembrane region" description="Helical" evidence="6">
    <location>
        <begin position="368"/>
        <end position="389"/>
    </location>
</feature>
<dbReference type="RefSeq" id="XP_002429208.1">
    <property type="nucleotide sequence ID" value="XM_002429163.1"/>
</dbReference>
<dbReference type="OMA" id="MREQFDW"/>
<evidence type="ECO:0000313" key="7">
    <source>
        <dbReference type="EMBL" id="EEB16470.1"/>
    </source>
</evidence>
<dbReference type="Proteomes" id="UP000009046">
    <property type="component" value="Unassembled WGS sequence"/>
</dbReference>
<evidence type="ECO:0000313" key="9">
    <source>
        <dbReference type="Proteomes" id="UP000009046"/>
    </source>
</evidence>
<evidence type="ECO:0000256" key="3">
    <source>
        <dbReference type="ARBA" id="ARBA00022989"/>
    </source>
</evidence>
<feature type="transmembrane region" description="Helical" evidence="6">
    <location>
        <begin position="457"/>
        <end position="478"/>
    </location>
</feature>
<dbReference type="GO" id="GO:0022857">
    <property type="term" value="F:transmembrane transporter activity"/>
    <property type="evidence" value="ECO:0007669"/>
    <property type="project" value="InterPro"/>
</dbReference>
<protein>
    <submittedName>
        <fullName evidence="7 8">Heme carrier protein, putative</fullName>
    </submittedName>
</protein>
<comment type="subcellular location">
    <subcellularLocation>
        <location evidence="1">Membrane</location>
        <topology evidence="1">Multi-pass membrane protein</topology>
    </subcellularLocation>
</comment>
<dbReference type="eggNOG" id="KOG2816">
    <property type="taxonomic scope" value="Eukaryota"/>
</dbReference>
<feature type="transmembrane region" description="Helical" evidence="6">
    <location>
        <begin position="337"/>
        <end position="359"/>
    </location>
</feature>
<feature type="transmembrane region" description="Helical" evidence="6">
    <location>
        <begin position="168"/>
        <end position="195"/>
    </location>
</feature>
<dbReference type="KEGG" id="phu:Phum_PHUM424170"/>
<feature type="compositionally biased region" description="Basic and acidic residues" evidence="5">
    <location>
        <begin position="18"/>
        <end position="28"/>
    </location>
</feature>
<evidence type="ECO:0000256" key="5">
    <source>
        <dbReference type="SAM" id="MobiDB-lite"/>
    </source>
</evidence>
<feature type="transmembrane region" description="Helical" evidence="6">
    <location>
        <begin position="138"/>
        <end position="162"/>
    </location>
</feature>
<feature type="transmembrane region" description="Helical" evidence="6">
    <location>
        <begin position="300"/>
        <end position="317"/>
    </location>
</feature>
<dbReference type="FunCoup" id="E0VSW4">
    <property type="interactions" value="77"/>
</dbReference>
<reference evidence="7" key="2">
    <citation type="submission" date="2007-04" db="EMBL/GenBank/DDBJ databases">
        <title>The genome of the human body louse.</title>
        <authorList>
            <consortium name="The Human Body Louse Genome Consortium"/>
            <person name="Kirkness E."/>
            <person name="Walenz B."/>
            <person name="Hass B."/>
            <person name="Bruggner R."/>
            <person name="Strausberg R."/>
        </authorList>
    </citation>
    <scope>NUCLEOTIDE SEQUENCE</scope>
    <source>
        <strain evidence="7">USDA</strain>
    </source>
</reference>
<dbReference type="Pfam" id="PF07690">
    <property type="entry name" value="MFS_1"/>
    <property type="match status" value="1"/>
</dbReference>
<dbReference type="SUPFAM" id="SSF103473">
    <property type="entry name" value="MFS general substrate transporter"/>
    <property type="match status" value="1"/>
</dbReference>
<evidence type="ECO:0000313" key="8">
    <source>
        <dbReference type="EnsemblMetazoa" id="PHUM424170-PA"/>
    </source>
</evidence>
<proteinExistence type="predicted"/>
<feature type="compositionally biased region" description="Basic and acidic residues" evidence="5">
    <location>
        <begin position="1"/>
        <end position="10"/>
    </location>
</feature>
<feature type="transmembrane region" description="Helical" evidence="6">
    <location>
        <begin position="50"/>
        <end position="71"/>
    </location>
</feature>
<evidence type="ECO:0000256" key="4">
    <source>
        <dbReference type="ARBA" id="ARBA00023136"/>
    </source>
</evidence>
<dbReference type="InterPro" id="IPR011701">
    <property type="entry name" value="MFS"/>
</dbReference>
<evidence type="ECO:0000256" key="6">
    <source>
        <dbReference type="SAM" id="Phobius"/>
    </source>
</evidence>
<feature type="transmembrane region" description="Helical" evidence="6">
    <location>
        <begin position="395"/>
        <end position="417"/>
    </location>
</feature>